<dbReference type="STRING" id="1121899.GCA_000430025_00848"/>
<feature type="region of interest" description="Disordered" evidence="1">
    <location>
        <begin position="822"/>
        <end position="879"/>
    </location>
</feature>
<gene>
    <name evidence="2" type="ORF">Q764_11375</name>
</gene>
<feature type="compositionally biased region" description="Basic and acidic residues" evidence="1">
    <location>
        <begin position="864"/>
        <end position="879"/>
    </location>
</feature>
<protein>
    <submittedName>
        <fullName evidence="2">Membrane protein</fullName>
    </submittedName>
</protein>
<dbReference type="EMBL" id="JRLW01000015">
    <property type="protein sequence ID" value="KGO88826.1"/>
    <property type="molecule type" value="Genomic_DNA"/>
</dbReference>
<accession>A0A0A2MB11</accession>
<reference evidence="2 3" key="1">
    <citation type="submission" date="2013-09" db="EMBL/GenBank/DDBJ databases">
        <authorList>
            <person name="Zeng Z."/>
            <person name="Chen C."/>
        </authorList>
    </citation>
    <scope>NUCLEOTIDE SEQUENCE [LARGE SCALE GENOMIC DNA]</scope>
    <source>
        <strain evidence="2 3">GH29-5</strain>
    </source>
</reference>
<sequence>MLKKILKITGISLLLIVIVLAAAPFLFKDKIKELVAKTINENVDAKVAFEDVGVSLFKNFPNASVTIDKLSIINKAPFEGDTLLYAGEVNLKMSVKELFKGEGEPMNIEGFSSKDGLVNIIFNKDGIGNFDIALKDDQPEEASESKPFAMNIQQYSVENLRFRYIDEKSKIKMVIDNLNHEGSGNFAAEKLDLNTKTSAKLSFDMDKMNYMKNVALNLDAVLGIDLKNQKYEFKDNKALINQLPLEFTGFIQMVEKGQVYDLKFKTPTSDFKNFLGLIPEAYAGNLKEVKTTGEFKVDGTVKGELTDTSIPKFNVEIASNNASFQYPDLPKSVQNIVIDTKIINETGLVNDTYVNLDKLSFRIDQDVFNAKANIRNIAENALVNAELKGIINLANVTKAYPVKLDKPLSGILKADVMTKFDMKSVETSQYQNIQNSGTMSLTGFNYSGPEMAKPVQISQAVVAFNPNQIRLNQLDMKTGKSDIHATGTLDNFYGFVFKDQILKANFDMSSNQFLVSDFMEPSTTTTKEGTAKKEAVKIPAFLDCAVTAKANTVVYDNLTLKDVSGKMIIRDQAVTLQNIKTSIFDGRIGLDGVVSTKGKVPTFKMNLGLDKVDIAKSFTQLDMLKSIAPIAGVIEGKLNSTINLSGNLDAMEMTPDLKTISGDLLGQLLTTKVNTQNSQMLSSLTSNVKFLDVSKLNLNDVKAALSFENGRVNLKPIDLKYQDIKVTVGGTHGFDQSMNYNLKFDVPAKYLGPEVTKLLAKLTPAEQGKLDNVPVNATMTGSFKSPKVATDMKQAVTNVTTQLIQYQKDKLLNQGTSALGNLFGGGTKPSTNDQGTTTDSTKTAAPPKVKDEIKNTATNAIKDLFGKKKKEEPKQQQTP</sequence>
<dbReference type="GO" id="GO:0005886">
    <property type="term" value="C:plasma membrane"/>
    <property type="evidence" value="ECO:0007669"/>
    <property type="project" value="TreeGrafter"/>
</dbReference>
<dbReference type="PANTHER" id="PTHR30441:SF8">
    <property type="entry name" value="DUF748 DOMAIN-CONTAINING PROTEIN"/>
    <property type="match status" value="1"/>
</dbReference>
<keyword evidence="3" id="KW-1185">Reference proteome</keyword>
<evidence type="ECO:0000256" key="1">
    <source>
        <dbReference type="SAM" id="MobiDB-lite"/>
    </source>
</evidence>
<dbReference type="AlphaFoldDB" id="A0A0A2MB11"/>
<proteinExistence type="predicted"/>
<dbReference type="GO" id="GO:0090313">
    <property type="term" value="P:regulation of protein targeting to membrane"/>
    <property type="evidence" value="ECO:0007669"/>
    <property type="project" value="TreeGrafter"/>
</dbReference>
<evidence type="ECO:0000313" key="2">
    <source>
        <dbReference type="EMBL" id="KGO88826.1"/>
    </source>
</evidence>
<comment type="caution">
    <text evidence="2">The sequence shown here is derived from an EMBL/GenBank/DDBJ whole genome shotgun (WGS) entry which is preliminary data.</text>
</comment>
<dbReference type="Proteomes" id="UP000030121">
    <property type="component" value="Unassembled WGS sequence"/>
</dbReference>
<evidence type="ECO:0000313" key="3">
    <source>
        <dbReference type="Proteomes" id="UP000030121"/>
    </source>
</evidence>
<feature type="compositionally biased region" description="Polar residues" evidence="1">
    <location>
        <begin position="828"/>
        <end position="843"/>
    </location>
</feature>
<dbReference type="InterPro" id="IPR052894">
    <property type="entry name" value="AsmA-related"/>
</dbReference>
<name>A0A0A2MB11_9FLAO</name>
<dbReference type="eggNOG" id="COG2982">
    <property type="taxonomic scope" value="Bacteria"/>
</dbReference>
<organism evidence="2 3">
    <name type="scientific">Flavobacterium suncheonense GH29-5 = DSM 17707</name>
    <dbReference type="NCBI Taxonomy" id="1121899"/>
    <lineage>
        <taxon>Bacteria</taxon>
        <taxon>Pseudomonadati</taxon>
        <taxon>Bacteroidota</taxon>
        <taxon>Flavobacteriia</taxon>
        <taxon>Flavobacteriales</taxon>
        <taxon>Flavobacteriaceae</taxon>
        <taxon>Flavobacterium</taxon>
    </lineage>
</organism>
<dbReference type="PANTHER" id="PTHR30441">
    <property type="entry name" value="DUF748 DOMAIN-CONTAINING PROTEIN"/>
    <property type="match status" value="1"/>
</dbReference>
<dbReference type="RefSeq" id="WP_026979616.1">
    <property type="nucleotide sequence ID" value="NZ_AUCZ01000003.1"/>
</dbReference>
<dbReference type="OrthoDB" id="596403at2"/>